<evidence type="ECO:0000259" key="1">
    <source>
        <dbReference type="PROSITE" id="PS50123"/>
    </source>
</evidence>
<evidence type="ECO:0000259" key="2">
    <source>
        <dbReference type="PROSITE" id="PS50851"/>
    </source>
</evidence>
<dbReference type="InterPro" id="IPR036061">
    <property type="entry name" value="CheW-like_dom_sf"/>
</dbReference>
<organism evidence="3 4">
    <name type="scientific">Rarispira pelagica</name>
    <dbReference type="NCBI Taxonomy" id="3141764"/>
    <lineage>
        <taxon>Bacteria</taxon>
        <taxon>Pseudomonadati</taxon>
        <taxon>Spirochaetota</taxon>
        <taxon>Spirochaetia</taxon>
        <taxon>Winmispirales</taxon>
        <taxon>Winmispiraceae</taxon>
        <taxon>Rarispira</taxon>
    </lineage>
</organism>
<evidence type="ECO:0000313" key="4">
    <source>
        <dbReference type="Proteomes" id="UP001466331"/>
    </source>
</evidence>
<dbReference type="Pfam" id="PF01584">
    <property type="entry name" value="CheW"/>
    <property type="match status" value="1"/>
</dbReference>
<dbReference type="Gene3D" id="2.40.50.180">
    <property type="entry name" value="CheA-289, Domain 4"/>
    <property type="match status" value="1"/>
</dbReference>
<keyword evidence="3" id="KW-0808">Transferase</keyword>
<dbReference type="PROSITE" id="PS50123">
    <property type="entry name" value="CHER"/>
    <property type="match status" value="1"/>
</dbReference>
<dbReference type="SMART" id="SM00138">
    <property type="entry name" value="MeTrc"/>
    <property type="match status" value="1"/>
</dbReference>
<dbReference type="CDD" id="cd00732">
    <property type="entry name" value="CheW"/>
    <property type="match status" value="1"/>
</dbReference>
<dbReference type="SUPFAM" id="SSF50341">
    <property type="entry name" value="CheW-like"/>
    <property type="match status" value="1"/>
</dbReference>
<name>A0ABU9UCN4_9SPIR</name>
<feature type="domain" description="CheW-like" evidence="2">
    <location>
        <begin position="34"/>
        <end position="174"/>
    </location>
</feature>
<gene>
    <name evidence="3" type="ORF">WKV44_07710</name>
</gene>
<dbReference type="SMART" id="SM00260">
    <property type="entry name" value="CheW"/>
    <property type="match status" value="1"/>
</dbReference>
<dbReference type="EMBL" id="JBCHKQ010000003">
    <property type="protein sequence ID" value="MEM5948429.1"/>
    <property type="molecule type" value="Genomic_DNA"/>
</dbReference>
<reference evidence="3 4" key="1">
    <citation type="submission" date="2024-03" db="EMBL/GenBank/DDBJ databases">
        <title>Ignisphaera cupida sp. nov., a hyperthermophilic hydrolytic archaeon from a hot spring of Kamchatka, and proposal of Ignisphaeraceae fam. nov.</title>
        <authorList>
            <person name="Podosokorskaya O.A."/>
            <person name="Elcheninov A.G."/>
            <person name="Maltseva A.I."/>
            <person name="Zayulina K.S."/>
            <person name="Novikov A."/>
            <person name="Merkel A.Y."/>
        </authorList>
    </citation>
    <scope>NUCLEOTIDE SEQUENCE [LARGE SCALE GENOMIC DNA]</scope>
    <source>
        <strain evidence="3 4">38H-sp</strain>
    </source>
</reference>
<accession>A0ABU9UCN4</accession>
<feature type="domain" description="CheR-type methyltransferase" evidence="1">
    <location>
        <begin position="265"/>
        <end position="441"/>
    </location>
</feature>
<dbReference type="GO" id="GO:0008168">
    <property type="term" value="F:methyltransferase activity"/>
    <property type="evidence" value="ECO:0007669"/>
    <property type="project" value="UniProtKB-KW"/>
</dbReference>
<dbReference type="PROSITE" id="PS50851">
    <property type="entry name" value="CHEW"/>
    <property type="match status" value="1"/>
</dbReference>
<dbReference type="InterPro" id="IPR039315">
    <property type="entry name" value="CheW"/>
</dbReference>
<dbReference type="PANTHER" id="PTHR22617:SF23">
    <property type="entry name" value="CHEMOTAXIS PROTEIN CHEW"/>
    <property type="match status" value="1"/>
</dbReference>
<keyword evidence="4" id="KW-1185">Reference proteome</keyword>
<proteinExistence type="predicted"/>
<dbReference type="Proteomes" id="UP001466331">
    <property type="component" value="Unassembled WGS sequence"/>
</dbReference>
<dbReference type="InterPro" id="IPR022642">
    <property type="entry name" value="CheR_C"/>
</dbReference>
<keyword evidence="3" id="KW-0489">Methyltransferase</keyword>
<dbReference type="Pfam" id="PF01739">
    <property type="entry name" value="CheR"/>
    <property type="match status" value="1"/>
</dbReference>
<dbReference type="PANTHER" id="PTHR22617">
    <property type="entry name" value="CHEMOTAXIS SENSOR HISTIDINE KINASE-RELATED"/>
    <property type="match status" value="1"/>
</dbReference>
<dbReference type="InterPro" id="IPR000780">
    <property type="entry name" value="CheR_MeTrfase"/>
</dbReference>
<dbReference type="SUPFAM" id="SSF53335">
    <property type="entry name" value="S-adenosyl-L-methionine-dependent methyltransferases"/>
    <property type="match status" value="1"/>
</dbReference>
<dbReference type="RefSeq" id="WP_420069972.1">
    <property type="nucleotide sequence ID" value="NZ_JBCHKQ010000003.1"/>
</dbReference>
<dbReference type="PRINTS" id="PR00996">
    <property type="entry name" value="CHERMTFRASE"/>
</dbReference>
<dbReference type="InterPro" id="IPR029063">
    <property type="entry name" value="SAM-dependent_MTases_sf"/>
</dbReference>
<comment type="caution">
    <text evidence="3">The sequence shown here is derived from an EMBL/GenBank/DDBJ whole genome shotgun (WGS) entry which is preliminary data.</text>
</comment>
<dbReference type="Gene3D" id="3.40.50.150">
    <property type="entry name" value="Vaccinia Virus protein VP39"/>
    <property type="match status" value="1"/>
</dbReference>
<dbReference type="Gene3D" id="2.30.30.40">
    <property type="entry name" value="SH3 Domains"/>
    <property type="match status" value="1"/>
</dbReference>
<sequence length="467" mass="52622">MKDLHLMQDIDNELILTPSEAEEYEDEREIEIADFRMVTFSLGGRDYGIDILKIKEIAKFSNYTYVPNCPSFVKGVYNLRGEIISVIDLRILFNLPYEKSNGVENGLIIYLPDSIVGVVVDKIDKVVAIPSRIIQPPHPLFGDINVKFISGVVEHEGRLYIILDIEKVLGKEESAEELDTEAISDAYASAMQATKTGISTPSYDKEEESHAEPSDSDFDFIAEGLASLASFYVSPINVSWIEKRIQEWKKEKGDDVKKLQLVKAEDAEEFLKGFMSAFTGKFWEKGYMDRIVNLLPTEIESTAFKVWDVGCGKGYEAYSLAAALRQKYQGKLIKIWAQDVDLLSVSMAPNLSVQAEELPAWLGNSVVEGKNGFAFKQEIRDSIVFEYHDVRNTNPFNSIDLIVARDVLSLLPVSIQEEVLEDFFDKLKPKGMLLVGDNESLDSYSGWKRVASSIPLYIKQTTVVEEE</sequence>
<evidence type="ECO:0000313" key="3">
    <source>
        <dbReference type="EMBL" id="MEM5948429.1"/>
    </source>
</evidence>
<protein>
    <submittedName>
        <fullName evidence="3">CheR family methyltransferase</fullName>
    </submittedName>
</protein>
<dbReference type="InterPro" id="IPR002545">
    <property type="entry name" value="CheW-lke_dom"/>
</dbReference>
<dbReference type="GO" id="GO:0032259">
    <property type="term" value="P:methylation"/>
    <property type="evidence" value="ECO:0007669"/>
    <property type="project" value="UniProtKB-KW"/>
</dbReference>